<reference evidence="2" key="2">
    <citation type="submission" date="2021-04" db="EMBL/GenBank/DDBJ databases">
        <authorList>
            <person name="Liu J."/>
        </authorList>
    </citation>
    <scope>NUCLEOTIDE SEQUENCE</scope>
    <source>
        <strain evidence="2">BAD-6</strain>
    </source>
</reference>
<dbReference type="AlphaFoldDB" id="A0A8J7VXE8"/>
<protein>
    <recommendedName>
        <fullName evidence="4">DUF4367 domain-containing protein</fullName>
    </recommendedName>
</protein>
<evidence type="ECO:0000313" key="2">
    <source>
        <dbReference type="EMBL" id="MBR0596819.1"/>
    </source>
</evidence>
<gene>
    <name evidence="2" type="ORF">KCX82_02915</name>
</gene>
<proteinExistence type="predicted"/>
<evidence type="ECO:0000256" key="1">
    <source>
        <dbReference type="SAM" id="Phobius"/>
    </source>
</evidence>
<feature type="transmembrane region" description="Helical" evidence="1">
    <location>
        <begin position="51"/>
        <end position="72"/>
    </location>
</feature>
<keyword evidence="3" id="KW-1185">Reference proteome</keyword>
<dbReference type="EMBL" id="JAGSND010000001">
    <property type="protein sequence ID" value="MBR0596819.1"/>
    <property type="molecule type" value="Genomic_DNA"/>
</dbReference>
<accession>A0A8J7VXE8</accession>
<sequence length="241" mass="27353">MNNNKYEELIGNAIKNTIEEDFELLDFYKDIKYVEPNLFNYNIKKSRGLKYLAIAASVLILCLLSGTLAIIISNGAVSATEFKIEKKLVLINNLFSKGNENHKKYVQDDTIVLDIKDLDEIEKATNFFPDLFELNKVPDRYNFVSLTITKTAKDVYNAIYIYNDNEDKILTIRQQFILKDGFSMSLVGVTHEIETEEGTIYVSEDPFGDGGNSVNYTTEDYSIDIAGSASVDEILSILQYK</sequence>
<reference evidence="2" key="1">
    <citation type="submission" date="2021-04" db="EMBL/GenBank/DDBJ databases">
        <title>Sinoanaerobacter chloroacetimidivorans sp. nov., an obligate anaerobic bacterium isolated from anaerobic sludge.</title>
        <authorList>
            <person name="Bao Y."/>
        </authorList>
    </citation>
    <scope>NUCLEOTIDE SEQUENCE</scope>
    <source>
        <strain evidence="2">BAD-6</strain>
    </source>
</reference>
<keyword evidence="1" id="KW-0812">Transmembrane</keyword>
<name>A0A8J7VXE8_9FIRM</name>
<keyword evidence="1" id="KW-1133">Transmembrane helix</keyword>
<dbReference type="RefSeq" id="WP_227016937.1">
    <property type="nucleotide sequence ID" value="NZ_JAGSND010000001.1"/>
</dbReference>
<evidence type="ECO:0000313" key="3">
    <source>
        <dbReference type="Proteomes" id="UP000675664"/>
    </source>
</evidence>
<comment type="caution">
    <text evidence="2">The sequence shown here is derived from an EMBL/GenBank/DDBJ whole genome shotgun (WGS) entry which is preliminary data.</text>
</comment>
<dbReference type="Proteomes" id="UP000675664">
    <property type="component" value="Unassembled WGS sequence"/>
</dbReference>
<keyword evidence="1" id="KW-0472">Membrane</keyword>
<evidence type="ECO:0008006" key="4">
    <source>
        <dbReference type="Google" id="ProtNLM"/>
    </source>
</evidence>
<organism evidence="2 3">
    <name type="scientific">Sinanaerobacter chloroacetimidivorans</name>
    <dbReference type="NCBI Taxonomy" id="2818044"/>
    <lineage>
        <taxon>Bacteria</taxon>
        <taxon>Bacillati</taxon>
        <taxon>Bacillota</taxon>
        <taxon>Clostridia</taxon>
        <taxon>Peptostreptococcales</taxon>
        <taxon>Anaerovoracaceae</taxon>
        <taxon>Sinanaerobacter</taxon>
    </lineage>
</organism>